<sequence length="434" mass="50701">MPDNHIDKPLASPSNEITSTRPRQESTLALLSTEILLKITGEPGKDEETLSARDFKALALSCSRLFHLVGPMYYFADNCSVLQSAFKHADVETMERCRQHGALVRDGWELSKACQCPSERPHRRYYPFDSLLECVAIGIVPIDLCIEALRWLMRYAYDLIEQVDQYWWDSNGDCHHMPELIVTLLGNSTDRARTEGICQMIRLSEGWIEEHDGQVVETLEQKLNLLIKYRTVDTDEKTALRSVLKILKEYSTLARQQGKLDMNRIGKKCWQKLVAALRPWGYDDDFVASKDFCTMLPYTSNDEPKRVHRFYIDRNWRPYTQWYNAYELQDPETRANLDRPWFAKTPLTQNDSGIWEDTEWSRVMTCAYEDEWRDMNHDESFNRAAFEWVSWNGAKYGVQDWVAPKPDPEFKLEDNRFWALCCGDEDVDEDSTTH</sequence>
<dbReference type="AlphaFoldDB" id="A0A8H5TUY7"/>
<evidence type="ECO:0000313" key="3">
    <source>
        <dbReference type="Proteomes" id="UP000567885"/>
    </source>
</evidence>
<gene>
    <name evidence="2" type="ORF">FHETE_2107</name>
</gene>
<name>A0A8H5TUY7_FUSHE</name>
<comment type="caution">
    <text evidence="2">The sequence shown here is derived from an EMBL/GenBank/DDBJ whole genome shotgun (WGS) entry which is preliminary data.</text>
</comment>
<organism evidence="2 3">
    <name type="scientific">Fusarium heterosporum</name>
    <dbReference type="NCBI Taxonomy" id="42747"/>
    <lineage>
        <taxon>Eukaryota</taxon>
        <taxon>Fungi</taxon>
        <taxon>Dikarya</taxon>
        <taxon>Ascomycota</taxon>
        <taxon>Pezizomycotina</taxon>
        <taxon>Sordariomycetes</taxon>
        <taxon>Hypocreomycetidae</taxon>
        <taxon>Hypocreales</taxon>
        <taxon>Nectriaceae</taxon>
        <taxon>Fusarium</taxon>
        <taxon>Fusarium heterosporum species complex</taxon>
    </lineage>
</organism>
<feature type="region of interest" description="Disordered" evidence="1">
    <location>
        <begin position="1"/>
        <end position="23"/>
    </location>
</feature>
<keyword evidence="3" id="KW-1185">Reference proteome</keyword>
<protein>
    <submittedName>
        <fullName evidence="2">Uncharacterized protein</fullName>
    </submittedName>
</protein>
<feature type="compositionally biased region" description="Polar residues" evidence="1">
    <location>
        <begin position="12"/>
        <end position="23"/>
    </location>
</feature>
<proteinExistence type="predicted"/>
<evidence type="ECO:0000313" key="2">
    <source>
        <dbReference type="EMBL" id="KAF5676611.1"/>
    </source>
</evidence>
<dbReference type="Proteomes" id="UP000567885">
    <property type="component" value="Unassembled WGS sequence"/>
</dbReference>
<dbReference type="EMBL" id="JAAGWQ010000032">
    <property type="protein sequence ID" value="KAF5676611.1"/>
    <property type="molecule type" value="Genomic_DNA"/>
</dbReference>
<evidence type="ECO:0000256" key="1">
    <source>
        <dbReference type="SAM" id="MobiDB-lite"/>
    </source>
</evidence>
<accession>A0A8H5TUY7</accession>
<dbReference type="OrthoDB" id="5024657at2759"/>
<reference evidence="2 3" key="1">
    <citation type="submission" date="2020-05" db="EMBL/GenBank/DDBJ databases">
        <title>Identification and distribution of gene clusters putatively required for synthesis of sphingolipid metabolism inhibitors in phylogenetically diverse species of the filamentous fungus Fusarium.</title>
        <authorList>
            <person name="Kim H.-S."/>
            <person name="Busman M."/>
            <person name="Brown D.W."/>
            <person name="Divon H."/>
            <person name="Uhlig S."/>
            <person name="Proctor R.H."/>
        </authorList>
    </citation>
    <scope>NUCLEOTIDE SEQUENCE [LARGE SCALE GENOMIC DNA]</scope>
    <source>
        <strain evidence="2 3">NRRL 20693</strain>
    </source>
</reference>